<keyword evidence="9" id="KW-1185">Reference proteome</keyword>
<proteinExistence type="inferred from homology"/>
<dbReference type="Proteomes" id="UP000002051">
    <property type="component" value="Unassembled WGS sequence"/>
</dbReference>
<reference evidence="8" key="3">
    <citation type="submission" date="2015-04" db="UniProtKB">
        <authorList>
            <consortium name="EnsemblPlants"/>
        </authorList>
    </citation>
    <scope>IDENTIFICATION</scope>
    <source>
        <strain evidence="8">cv. Jemalong A17</strain>
    </source>
</reference>
<dbReference type="SUPFAM" id="SSF52540">
    <property type="entry name" value="P-loop containing nucleoside triphosphate hydrolases"/>
    <property type="match status" value="2"/>
</dbReference>
<feature type="domain" description="AAA+ ATPase" evidence="6">
    <location>
        <begin position="115"/>
        <end position="274"/>
    </location>
</feature>
<evidence type="ECO:0000313" key="7">
    <source>
        <dbReference type="EMBL" id="KEH21823.1"/>
    </source>
</evidence>
<dbReference type="SUPFAM" id="SSF52058">
    <property type="entry name" value="L domain-like"/>
    <property type="match status" value="2"/>
</dbReference>
<dbReference type="InterPro" id="IPR027417">
    <property type="entry name" value="P-loop_NTPase"/>
</dbReference>
<dbReference type="SMART" id="SM00382">
    <property type="entry name" value="AAA"/>
    <property type="match status" value="2"/>
</dbReference>
<reference evidence="7 9" key="1">
    <citation type="journal article" date="2011" name="Nature">
        <title>The Medicago genome provides insight into the evolution of rhizobial symbioses.</title>
        <authorList>
            <person name="Young N.D."/>
            <person name="Debelle F."/>
            <person name="Oldroyd G.E."/>
            <person name="Geurts R."/>
            <person name="Cannon S.B."/>
            <person name="Udvardi M.K."/>
            <person name="Benedito V.A."/>
            <person name="Mayer K.F."/>
            <person name="Gouzy J."/>
            <person name="Schoof H."/>
            <person name="Van de Peer Y."/>
            <person name="Proost S."/>
            <person name="Cook D.R."/>
            <person name="Meyers B.C."/>
            <person name="Spannagl M."/>
            <person name="Cheung F."/>
            <person name="De Mita S."/>
            <person name="Krishnakumar V."/>
            <person name="Gundlach H."/>
            <person name="Zhou S."/>
            <person name="Mudge J."/>
            <person name="Bharti A.K."/>
            <person name="Murray J.D."/>
            <person name="Naoumkina M.A."/>
            <person name="Rosen B."/>
            <person name="Silverstein K.A."/>
            <person name="Tang H."/>
            <person name="Rombauts S."/>
            <person name="Zhao P.X."/>
            <person name="Zhou P."/>
            <person name="Barbe V."/>
            <person name="Bardou P."/>
            <person name="Bechner M."/>
            <person name="Bellec A."/>
            <person name="Berger A."/>
            <person name="Berges H."/>
            <person name="Bidwell S."/>
            <person name="Bisseling T."/>
            <person name="Choisne N."/>
            <person name="Couloux A."/>
            <person name="Denny R."/>
            <person name="Deshpande S."/>
            <person name="Dai X."/>
            <person name="Doyle J.J."/>
            <person name="Dudez A.M."/>
            <person name="Farmer A.D."/>
            <person name="Fouteau S."/>
            <person name="Franken C."/>
            <person name="Gibelin C."/>
            <person name="Gish J."/>
            <person name="Goldstein S."/>
            <person name="Gonzalez A.J."/>
            <person name="Green P.J."/>
            <person name="Hallab A."/>
            <person name="Hartog M."/>
            <person name="Hua A."/>
            <person name="Humphray S.J."/>
            <person name="Jeong D.H."/>
            <person name="Jing Y."/>
            <person name="Jocker A."/>
            <person name="Kenton S.M."/>
            <person name="Kim D.J."/>
            <person name="Klee K."/>
            <person name="Lai H."/>
            <person name="Lang C."/>
            <person name="Lin S."/>
            <person name="Macmil S.L."/>
            <person name="Magdelenat G."/>
            <person name="Matthews L."/>
            <person name="McCorrison J."/>
            <person name="Monaghan E.L."/>
            <person name="Mun J.H."/>
            <person name="Najar F.Z."/>
            <person name="Nicholson C."/>
            <person name="Noirot C."/>
            <person name="O'Bleness M."/>
            <person name="Paule C.R."/>
            <person name="Poulain J."/>
            <person name="Prion F."/>
            <person name="Qin B."/>
            <person name="Qu C."/>
            <person name="Retzel E.F."/>
            <person name="Riddle C."/>
            <person name="Sallet E."/>
            <person name="Samain S."/>
            <person name="Samson N."/>
            <person name="Sanders I."/>
            <person name="Saurat O."/>
            <person name="Scarpelli C."/>
            <person name="Schiex T."/>
            <person name="Segurens B."/>
            <person name="Severin A.J."/>
            <person name="Sherrier D.J."/>
            <person name="Shi R."/>
            <person name="Sims S."/>
            <person name="Singer S.R."/>
            <person name="Sinharoy S."/>
            <person name="Sterck L."/>
            <person name="Viollet A."/>
            <person name="Wang B.B."/>
            <person name="Wang K."/>
            <person name="Wang M."/>
            <person name="Wang X."/>
            <person name="Warfsmann J."/>
            <person name="Weissenbach J."/>
            <person name="White D.D."/>
            <person name="White J.D."/>
            <person name="Wiley G.B."/>
            <person name="Wincker P."/>
            <person name="Xing Y."/>
            <person name="Yang L."/>
            <person name="Yao Z."/>
            <person name="Ying F."/>
            <person name="Zhai J."/>
            <person name="Zhou L."/>
            <person name="Zuber A."/>
            <person name="Denarie J."/>
            <person name="Dixon R.A."/>
            <person name="May G.D."/>
            <person name="Schwartz D.C."/>
            <person name="Rogers J."/>
            <person name="Quetier F."/>
            <person name="Town C.D."/>
            <person name="Roe B.A."/>
        </authorList>
    </citation>
    <scope>NUCLEOTIDE SEQUENCE [LARGE SCALE GENOMIC DNA]</scope>
    <source>
        <strain evidence="7">A17</strain>
        <strain evidence="8 9">cv. Jemalong A17</strain>
    </source>
</reference>
<dbReference type="EnsemblPlants" id="KEH21823">
    <property type="protein sequence ID" value="KEH21823"/>
    <property type="gene ID" value="MTR_7g018640"/>
</dbReference>
<dbReference type="InterPro" id="IPR042197">
    <property type="entry name" value="Apaf_helical"/>
</dbReference>
<reference evidence="7 9" key="2">
    <citation type="journal article" date="2014" name="BMC Genomics">
        <title>An improved genome release (version Mt4.0) for the model legume Medicago truncatula.</title>
        <authorList>
            <person name="Tang H."/>
            <person name="Krishnakumar V."/>
            <person name="Bidwell S."/>
            <person name="Rosen B."/>
            <person name="Chan A."/>
            <person name="Zhou S."/>
            <person name="Gentzbittel L."/>
            <person name="Childs K.L."/>
            <person name="Yandell M."/>
            <person name="Gundlach H."/>
            <person name="Mayer K.F."/>
            <person name="Schwartz D.C."/>
            <person name="Town C.D."/>
        </authorList>
    </citation>
    <scope>GENOME REANNOTATION</scope>
    <source>
        <strain evidence="7">A17</strain>
        <strain evidence="8 9">cv. Jemalong A17</strain>
    </source>
</reference>
<organism evidence="7 9">
    <name type="scientific">Medicago truncatula</name>
    <name type="common">Barrel medic</name>
    <name type="synonym">Medicago tribuloides</name>
    <dbReference type="NCBI Taxonomy" id="3880"/>
    <lineage>
        <taxon>Eukaryota</taxon>
        <taxon>Viridiplantae</taxon>
        <taxon>Streptophyta</taxon>
        <taxon>Embryophyta</taxon>
        <taxon>Tracheophyta</taxon>
        <taxon>Spermatophyta</taxon>
        <taxon>Magnoliopsida</taxon>
        <taxon>eudicotyledons</taxon>
        <taxon>Gunneridae</taxon>
        <taxon>Pentapetalae</taxon>
        <taxon>rosids</taxon>
        <taxon>fabids</taxon>
        <taxon>Fabales</taxon>
        <taxon>Fabaceae</taxon>
        <taxon>Papilionoideae</taxon>
        <taxon>50 kb inversion clade</taxon>
        <taxon>NPAAA clade</taxon>
        <taxon>Hologalegina</taxon>
        <taxon>IRL clade</taxon>
        <taxon>Trifolieae</taxon>
        <taxon>Medicago</taxon>
    </lineage>
</organism>
<dbReference type="Gene3D" id="1.10.8.430">
    <property type="entry name" value="Helical domain of apoptotic protease-activating factors"/>
    <property type="match status" value="2"/>
</dbReference>
<evidence type="ECO:0000256" key="4">
    <source>
        <dbReference type="ARBA" id="ARBA00022840"/>
    </source>
</evidence>
<dbReference type="Pfam" id="PF23247">
    <property type="entry name" value="LRR_RPS2"/>
    <property type="match status" value="2"/>
</dbReference>
<sequence length="1937" mass="221826">MGNCNQSVFKSDIDHLKQLVLNLECEEHDVTEQLQLLESRGIKRKPKVDEWLEEMQELKECVDDMNNLNDIEVNKLIKDMKRHKKEKPLILSTEFVGETLYINIDQVLRLLEEDDVFVIGIHGMGGVGKTLLATLVENEVKRKGTFDNVFLINVSSNFSLSKLQFDIAKRIGVKLEDDEEEGEQDERVRAKTLSLALETKGNSILILDDVWKYIDLQKVGIPLNVNVIKVILTTRLKHVCHEMDCMPDHMIQMLPLYHEDWELFMLKLGHDAPLPYEVDKIARSIVQRCEGLPLGINVMSRTMKEHDDIHQWKNEWNKLEQLEMGDHEMGEVFKVLKRSYDNLIDKNLQNCFLYCALLSSPSIRNKKELILKIVDNGVINENRCLEEIFNEGNTVLDKLESHSLINDMFGGSVVSTHRLMIDMACYIFKESGRNVMVKLNSRLTKISLVQELKTDLELVHMYDCDIEEISEDMSPYCPMISTMIINESSIRHVPESFFKYMNSVSILDLSCNRKLESLPNSMTKLRSLISLLLTGCNTLKKIPPLGELQALSRLVITFCAIEEVPQGLENLINLKWLDLSRNNNLTMKSGFVLSNLSKMQYLDLRCPGVVITVEDVQGMNKLEYFGGALLVDYYSQKVLDISFMLKKYHLILGKMYDEEGNWWDSYNLKSIVPCDPKTKTIHFGYCEQLSHFSHILPKDLIDLYICQNVHWGCLCDTLSYNDSSSLKKLNISTCRQLKYVFCLYHSCSFCTKIHNLEVLELQSLESLTVLCKDVVDVRQYLSPSGIFSCLKEFSVYNCNLLENLFTPRLVQQLQNLETIIIRYCGSMKEILVASNTDDDDSLSIAFPKLTSLELGDLPQLKIVCKGSTSMSLPKLTNLELGDLPQLKIFCKGSISCESLPTLNIYGCQNLDICELIIDLPNTNVFGRRCVSKLDLSDLVMDGEKHNHCWIHVTKVENGREWICKHCNLKFNGDASRIEADLGRGGIEAHRSSKVGEDIRRCSYHPVAGNEGVHNNMASTSSNPPEAVNRSIHSIQVQGVNRSGCNRSVFGNEVNHLKQLVFDLECEENYITKQLQRLKSHGKKRKQEVDIWLEELLEIKERVDAMNNLNDTHDIYELFKDMKRHKEEKPLTLSTEFVGKALDFNIRKVLKLLEDDQVFVIGIYGMGGVGKTLLATLVENEVKRKPPFIDVFWVTVSPNFKILELQHDIAKRIGVKLDEDDEKIGADNLSSALQKKRKSVIILDDVWKYIDLEKVGIHTKVNGIKVILTTRLKLVCQQMDCMPNHMINMKPLDGVNEDWELFKVKLGHRGTPATLSPEIENIARHIVSRCEGLPLGINLMARTMDGNDDIHQWKHSLNELNKLEMGQEVVEEVFKVLRRSYDNLIEEDLQNCFLYCALLSNDDEFDKDELIMKLVDNKLINGNKCLEEIFDDGNTIFDKLKAHSLMSSSHYSSVYNYRLVIDMACYIMKESKRNAMVKFGNELTKRAITQEWADDLELVHLWSCDIEEIPESIAPYCQRLSTLVINKLSISHVPESFFEYIDNLTILDLSNNKKLESLPNSITKLISLVSLVLTGCHSLTHVPPVGELWSLSRLVISDCSIKEAPQGLDKLHLKWLDLSHNKSLNLELGSLNLNEMQYLDLQDTLAMITVEDIQRMNMLECLGVAFDCKHYNQYMQKNLDMSFDLKTYHFRFGNVCGESKSVWWNYINLKRFDPSDPETKTILFRDCDHFSHILPKDLTYLCIEKNGHWVCLCDALSYNTASSLRKIGAYDCQQLESLFCLSGSCSFCTKIHNLEDLELRSMESLIVVCKDVVDVRQSLTSGIFSYLKTFHICDCHLIEKLLTPRLVQQLQNLETISVKYCNSMKEIFAMSNNDDDESSSITLPKLTTLELYNLPQLKIVYKGSIRCGSSPLKLDISKCPSLERHPTIENEDVDIPCF</sequence>
<protein>
    <submittedName>
        <fullName evidence="7">NB-ARC domain disease resistance protein</fullName>
    </submittedName>
</protein>
<keyword evidence="2" id="KW-0547">Nucleotide-binding</keyword>
<dbReference type="InterPro" id="IPR050905">
    <property type="entry name" value="Plant_NBS-LRR"/>
</dbReference>
<evidence type="ECO:0000259" key="6">
    <source>
        <dbReference type="SMART" id="SM00382"/>
    </source>
</evidence>
<evidence type="ECO:0000256" key="3">
    <source>
        <dbReference type="ARBA" id="ARBA00022821"/>
    </source>
</evidence>
<dbReference type="PRINTS" id="PR00364">
    <property type="entry name" value="DISEASERSIST"/>
</dbReference>
<dbReference type="InterPro" id="IPR003593">
    <property type="entry name" value="AAA+_ATPase"/>
</dbReference>
<dbReference type="Pfam" id="PF00931">
    <property type="entry name" value="NB-ARC"/>
    <property type="match status" value="2"/>
</dbReference>
<gene>
    <name evidence="7" type="ordered locus">MTR_7g018640</name>
</gene>
<keyword evidence="5" id="KW-0175">Coiled coil</keyword>
<dbReference type="InterPro" id="IPR032675">
    <property type="entry name" value="LRR_dom_sf"/>
</dbReference>
<keyword evidence="3" id="KW-0611">Plant defense</keyword>
<dbReference type="GO" id="GO:0006952">
    <property type="term" value="P:defense response"/>
    <property type="evidence" value="ECO:0007669"/>
    <property type="project" value="UniProtKB-KW"/>
</dbReference>
<evidence type="ECO:0000313" key="8">
    <source>
        <dbReference type="EnsemblPlants" id="KEH21823"/>
    </source>
</evidence>
<dbReference type="PANTHER" id="PTHR33463">
    <property type="entry name" value="NB-ARC DOMAIN-CONTAINING PROTEIN-RELATED"/>
    <property type="match status" value="1"/>
</dbReference>
<dbReference type="InterPro" id="IPR002182">
    <property type="entry name" value="NB-ARC"/>
</dbReference>
<evidence type="ECO:0000313" key="9">
    <source>
        <dbReference type="Proteomes" id="UP000002051"/>
    </source>
</evidence>
<dbReference type="Gene3D" id="3.40.50.300">
    <property type="entry name" value="P-loop containing nucleotide triphosphate hydrolases"/>
    <property type="match status" value="2"/>
</dbReference>
<dbReference type="FunFam" id="3.40.50.300:FF:001091">
    <property type="entry name" value="Probable disease resistance protein At1g61300"/>
    <property type="match status" value="1"/>
</dbReference>
<evidence type="ECO:0000256" key="5">
    <source>
        <dbReference type="SAM" id="Coils"/>
    </source>
</evidence>
<dbReference type="Gene3D" id="3.80.10.10">
    <property type="entry name" value="Ribonuclease Inhibitor"/>
    <property type="match status" value="4"/>
</dbReference>
<dbReference type="PROSITE" id="PS51450">
    <property type="entry name" value="LRR"/>
    <property type="match status" value="1"/>
</dbReference>
<keyword evidence="4" id="KW-0067">ATP-binding</keyword>
<accession>A0A072TY75</accession>
<evidence type="ECO:0000256" key="2">
    <source>
        <dbReference type="ARBA" id="ARBA00022741"/>
    </source>
</evidence>
<dbReference type="GO" id="GO:0005524">
    <property type="term" value="F:ATP binding"/>
    <property type="evidence" value="ECO:0007669"/>
    <property type="project" value="UniProtKB-KW"/>
</dbReference>
<comment type="similarity">
    <text evidence="1">Belongs to the disease resistance NB-LRR family.</text>
</comment>
<dbReference type="EMBL" id="CM001223">
    <property type="protein sequence ID" value="KEH21823.1"/>
    <property type="molecule type" value="Genomic_DNA"/>
</dbReference>
<name>A0A072TY75_MEDTR</name>
<dbReference type="GO" id="GO:0043531">
    <property type="term" value="F:ADP binding"/>
    <property type="evidence" value="ECO:0007669"/>
    <property type="project" value="InterPro"/>
</dbReference>
<dbReference type="Pfam" id="PF13855">
    <property type="entry name" value="LRR_8"/>
    <property type="match status" value="2"/>
</dbReference>
<evidence type="ECO:0000256" key="1">
    <source>
        <dbReference type="ARBA" id="ARBA00008894"/>
    </source>
</evidence>
<dbReference type="InterPro" id="IPR057135">
    <property type="entry name" value="At4g27190-like_LRR"/>
</dbReference>
<dbReference type="InterPro" id="IPR001611">
    <property type="entry name" value="Leu-rich_rpt"/>
</dbReference>
<dbReference type="HOGENOM" id="CLU_235075_0_0_1"/>
<feature type="coiled-coil region" evidence="5">
    <location>
        <begin position="20"/>
        <end position="68"/>
    </location>
</feature>
<feature type="domain" description="AAA+ ATPase" evidence="6">
    <location>
        <begin position="1156"/>
        <end position="1292"/>
    </location>
</feature>
<dbReference type="PANTHER" id="PTHR33463:SF187">
    <property type="entry name" value="AND NB-ARC DOMAIN DISEASE RESISTANCE PROTEIN, PUTATIVE-RELATED"/>
    <property type="match status" value="1"/>
</dbReference>